<sequence>MLSAKVATVEDYDSQVQEVVPQSRIQAFKKRQSGLASVTNYSDAGTVDSGYSSNSAPNGHEEQEIFTENDSPSRHTPQSDLSDSNISERTPVNRPLGLESEGRSGSRASSHRTSGKYAFVPGLTRLERIDRPLSRSQSKSERASRASASPAIRPADADDCDCPHCAKASSSAQPSPSMPPPDSGLESSWTLDMSTSLPAYHHSSLDYGSGLLSSSPGKGRLGRENNGFFETFPTTSSSGSATGRPSSLLSSSNPLAGLNTYEYSASPSTYTPSSTVNPLISPPPYLGVEDPASWMPPSTPTSLRGRDPVDDYLSYPGGVSDYNLYGTGPGALSGTGSNHNSYDLPPRSASVQPTGLRNRPRSSTYHVDYPMGPPTRRSSKPPAGPKRIHSANNSYDARYDASLTYPGYDSTYDAPPPTTGEDYHAPPHPINRRLSRAAAGPGALPPLDITRATSVPPADNYVAGIERARRMTSMTPQPLAIANRERNRRGSNASSGLSSSASRRAHEARLAEMIDSVKVEPRPELALAKRESTGNAIVKHGFNPADYDYATDGTYGSYDNYPYENSGMELAPYHHEDFEQDALVLSGHSEPFSSRYGLPPKPHYGGGDPFHRSIRMNSDRRKSMHRRLSDYQHGADPYGHGGDLDELRQMTKSRNSGLDRRLPPNPAYIEDTY</sequence>
<feature type="region of interest" description="Disordered" evidence="1">
    <location>
        <begin position="407"/>
        <end position="432"/>
    </location>
</feature>
<reference evidence="2 3" key="1">
    <citation type="submission" date="2019-10" db="EMBL/GenBank/DDBJ databases">
        <authorList>
            <person name="Palmer J.M."/>
        </authorList>
    </citation>
    <scope>NUCLEOTIDE SEQUENCE [LARGE SCALE GENOMIC DNA]</scope>
    <source>
        <strain evidence="2 3">TWF696</strain>
    </source>
</reference>
<feature type="compositionally biased region" description="Low complexity" evidence="1">
    <location>
        <begin position="165"/>
        <end position="175"/>
    </location>
</feature>
<feature type="compositionally biased region" description="Low complexity" evidence="1">
    <location>
        <begin position="145"/>
        <end position="154"/>
    </location>
</feature>
<feature type="compositionally biased region" description="Polar residues" evidence="1">
    <location>
        <begin position="349"/>
        <end position="365"/>
    </location>
</feature>
<evidence type="ECO:0000313" key="2">
    <source>
        <dbReference type="EMBL" id="KAK6349450.1"/>
    </source>
</evidence>
<name>A0AAV9V0J2_9PEZI</name>
<gene>
    <name evidence="2" type="ORF">TWF696_005734</name>
</gene>
<proteinExistence type="predicted"/>
<feature type="compositionally biased region" description="Low complexity" evidence="1">
    <location>
        <begin position="490"/>
        <end position="502"/>
    </location>
</feature>
<dbReference type="AlphaFoldDB" id="A0AAV9V0J2"/>
<feature type="region of interest" description="Disordered" evidence="1">
    <location>
        <begin position="474"/>
        <end position="506"/>
    </location>
</feature>
<feature type="compositionally biased region" description="Low complexity" evidence="1">
    <location>
        <begin position="231"/>
        <end position="252"/>
    </location>
</feature>
<protein>
    <submittedName>
        <fullName evidence="2">Uncharacterized protein</fullName>
    </submittedName>
</protein>
<evidence type="ECO:0000313" key="3">
    <source>
        <dbReference type="Proteomes" id="UP001375240"/>
    </source>
</evidence>
<keyword evidence="3" id="KW-1185">Reference proteome</keyword>
<feature type="compositionally biased region" description="Polar residues" evidence="1">
    <location>
        <begin position="66"/>
        <end position="90"/>
    </location>
</feature>
<feature type="region of interest" description="Disordered" evidence="1">
    <location>
        <begin position="205"/>
        <end position="320"/>
    </location>
</feature>
<feature type="compositionally biased region" description="Low complexity" evidence="1">
    <location>
        <begin position="260"/>
        <end position="275"/>
    </location>
</feature>
<accession>A0AAV9V0J2</accession>
<feature type="region of interest" description="Disordered" evidence="1">
    <location>
        <begin position="30"/>
        <end position="190"/>
    </location>
</feature>
<feature type="compositionally biased region" description="Low complexity" evidence="1">
    <location>
        <begin position="205"/>
        <end position="218"/>
    </location>
</feature>
<feature type="region of interest" description="Disordered" evidence="1">
    <location>
        <begin position="336"/>
        <end position="395"/>
    </location>
</feature>
<feature type="compositionally biased region" description="Basic and acidic residues" evidence="1">
    <location>
        <begin position="125"/>
        <end position="144"/>
    </location>
</feature>
<dbReference type="Proteomes" id="UP001375240">
    <property type="component" value="Unassembled WGS sequence"/>
</dbReference>
<feature type="region of interest" description="Disordered" evidence="1">
    <location>
        <begin position="619"/>
        <end position="673"/>
    </location>
</feature>
<evidence type="ECO:0000256" key="1">
    <source>
        <dbReference type="SAM" id="MobiDB-lite"/>
    </source>
</evidence>
<organism evidence="2 3">
    <name type="scientific">Orbilia brochopaga</name>
    <dbReference type="NCBI Taxonomy" id="3140254"/>
    <lineage>
        <taxon>Eukaryota</taxon>
        <taxon>Fungi</taxon>
        <taxon>Dikarya</taxon>
        <taxon>Ascomycota</taxon>
        <taxon>Pezizomycotina</taxon>
        <taxon>Orbiliomycetes</taxon>
        <taxon>Orbiliales</taxon>
        <taxon>Orbiliaceae</taxon>
        <taxon>Orbilia</taxon>
    </lineage>
</organism>
<feature type="compositionally biased region" description="Polar residues" evidence="1">
    <location>
        <begin position="34"/>
        <end position="57"/>
    </location>
</feature>
<comment type="caution">
    <text evidence="2">The sequence shown here is derived from an EMBL/GenBank/DDBJ whole genome shotgun (WGS) entry which is preliminary data.</text>
</comment>
<dbReference type="EMBL" id="JAVHNQ010000004">
    <property type="protein sequence ID" value="KAK6349450.1"/>
    <property type="molecule type" value="Genomic_DNA"/>
</dbReference>